<comment type="caution">
    <text evidence="2">The sequence shown here is derived from an EMBL/GenBank/DDBJ whole genome shotgun (WGS) entry which is preliminary data.</text>
</comment>
<reference evidence="2 3" key="1">
    <citation type="submission" date="2024-07" db="EMBL/GenBank/DDBJ databases">
        <title>Chromosome-level genome assembly of the water stick insect Ranatra chinensis (Heteroptera: Nepidae).</title>
        <authorList>
            <person name="Liu X."/>
        </authorList>
    </citation>
    <scope>NUCLEOTIDE SEQUENCE [LARGE SCALE GENOMIC DNA]</scope>
    <source>
        <strain evidence="2">Cailab_2021Rc</strain>
        <tissue evidence="2">Muscle</tissue>
    </source>
</reference>
<organism evidence="2 3">
    <name type="scientific">Ranatra chinensis</name>
    <dbReference type="NCBI Taxonomy" id="642074"/>
    <lineage>
        <taxon>Eukaryota</taxon>
        <taxon>Metazoa</taxon>
        <taxon>Ecdysozoa</taxon>
        <taxon>Arthropoda</taxon>
        <taxon>Hexapoda</taxon>
        <taxon>Insecta</taxon>
        <taxon>Pterygota</taxon>
        <taxon>Neoptera</taxon>
        <taxon>Paraneoptera</taxon>
        <taxon>Hemiptera</taxon>
        <taxon>Heteroptera</taxon>
        <taxon>Panheteroptera</taxon>
        <taxon>Nepomorpha</taxon>
        <taxon>Nepidae</taxon>
        <taxon>Ranatrinae</taxon>
        <taxon>Ranatra</taxon>
    </lineage>
</organism>
<sequence>MFYENKKQETTEIEQVYLPRSVVTRSEFVDPNLFRRFAIVSGDRVMIHTPGIRDMQRETIDPELTLTFLLPTPADSRIKVVLTLGVFLATANGFFMYGSSSSSKPQGQQKLAETRIGQQWTGGIMVTPGAFRSDVTSYQSQQPQQPSYHHPGHQHPGWQQPTQYAALEAPLTVAVPVAVPIHTQSGQQSMPTTLQGTFQSVQLVPCLCPLTSGSVPVPLGPPKDSSESSSNPGQFMPPPSPPIVTTSQ</sequence>
<proteinExistence type="predicted"/>
<evidence type="ECO:0000313" key="2">
    <source>
        <dbReference type="EMBL" id="KAL1117040.1"/>
    </source>
</evidence>
<feature type="region of interest" description="Disordered" evidence="1">
    <location>
        <begin position="134"/>
        <end position="159"/>
    </location>
</feature>
<dbReference type="EMBL" id="JBFDAA010000016">
    <property type="protein sequence ID" value="KAL1117040.1"/>
    <property type="molecule type" value="Genomic_DNA"/>
</dbReference>
<protein>
    <submittedName>
        <fullName evidence="2">Uncharacterized protein</fullName>
    </submittedName>
</protein>
<evidence type="ECO:0000256" key="1">
    <source>
        <dbReference type="SAM" id="MobiDB-lite"/>
    </source>
</evidence>
<gene>
    <name evidence="2" type="ORF">AAG570_004368</name>
</gene>
<accession>A0ABD0Y315</accession>
<dbReference type="AlphaFoldDB" id="A0ABD0Y315"/>
<feature type="region of interest" description="Disordered" evidence="1">
    <location>
        <begin position="215"/>
        <end position="248"/>
    </location>
</feature>
<evidence type="ECO:0000313" key="3">
    <source>
        <dbReference type="Proteomes" id="UP001558652"/>
    </source>
</evidence>
<keyword evidence="3" id="KW-1185">Reference proteome</keyword>
<feature type="compositionally biased region" description="Low complexity" evidence="1">
    <location>
        <begin position="138"/>
        <end position="159"/>
    </location>
</feature>
<name>A0ABD0Y315_9HEMI</name>
<dbReference type="Proteomes" id="UP001558652">
    <property type="component" value="Unassembled WGS sequence"/>
</dbReference>